<accession>A0A3E0VVB5</accession>
<reference evidence="1 2" key="1">
    <citation type="submission" date="2017-04" db="EMBL/GenBank/DDBJ databases">
        <title>Comparative genome analysis of Subtercola boreus.</title>
        <authorList>
            <person name="Cho Y.-J."/>
            <person name="Cho A."/>
            <person name="Kim O.-S."/>
            <person name="Lee J.-I."/>
        </authorList>
    </citation>
    <scope>NUCLEOTIDE SEQUENCE [LARGE SCALE GENOMIC DNA]</scope>
    <source>
        <strain evidence="1 2">P27444</strain>
    </source>
</reference>
<evidence type="ECO:0000313" key="1">
    <source>
        <dbReference type="EMBL" id="RFA13721.1"/>
    </source>
</evidence>
<dbReference type="EMBL" id="NBXA01000017">
    <property type="protein sequence ID" value="RFA13721.1"/>
    <property type="molecule type" value="Genomic_DNA"/>
</dbReference>
<comment type="caution">
    <text evidence="1">The sequence shown here is derived from an EMBL/GenBank/DDBJ whole genome shotgun (WGS) entry which is preliminary data.</text>
</comment>
<dbReference type="OrthoDB" id="3418622at2"/>
<name>A0A3E0VVB5_9MICO</name>
<organism evidence="1 2">
    <name type="scientific">Subtercola boreus</name>
    <dbReference type="NCBI Taxonomy" id="120213"/>
    <lineage>
        <taxon>Bacteria</taxon>
        <taxon>Bacillati</taxon>
        <taxon>Actinomycetota</taxon>
        <taxon>Actinomycetes</taxon>
        <taxon>Micrococcales</taxon>
        <taxon>Microbacteriaceae</taxon>
        <taxon>Subtercola</taxon>
    </lineage>
</organism>
<dbReference type="Proteomes" id="UP000256709">
    <property type="component" value="Unassembled WGS sequence"/>
</dbReference>
<sequence length="218" mass="24514">MAIPFDLGPVVGGERFGTYLTVCDDSAEMALRLYAWNIEVSASFWGGFHVLEIAVRNALNESLCAHFECREWWTKAVLSDEDSRTVSRAVSSVRRRYGDASTTGHVVAELSLGFWTGLVSNRYHASLWQPALAGNFARYAGRRSDVHLSLERLRRLRNRVAHHEPIFARDLLFDHRRLVEILDALSPEAARFVSAHSRAPSIISGRAATLRGERETSF</sequence>
<dbReference type="RefSeq" id="WP_116282680.1">
    <property type="nucleotide sequence ID" value="NZ_NBXA01000017.1"/>
</dbReference>
<proteinExistence type="predicted"/>
<protein>
    <recommendedName>
        <fullName evidence="3">CAAX protease</fullName>
    </recommendedName>
</protein>
<dbReference type="AlphaFoldDB" id="A0A3E0VVB5"/>
<evidence type="ECO:0000313" key="2">
    <source>
        <dbReference type="Proteomes" id="UP000256709"/>
    </source>
</evidence>
<gene>
    <name evidence="1" type="ORF">B7R21_07760</name>
</gene>
<evidence type="ECO:0008006" key="3">
    <source>
        <dbReference type="Google" id="ProtNLM"/>
    </source>
</evidence>